<keyword evidence="2" id="KW-0238">DNA-binding</keyword>
<protein>
    <submittedName>
        <fullName evidence="5">AraC family transcriptional regulator</fullName>
    </submittedName>
</protein>
<dbReference type="OrthoDB" id="9813413at2"/>
<dbReference type="InterPro" id="IPR009057">
    <property type="entry name" value="Homeodomain-like_sf"/>
</dbReference>
<evidence type="ECO:0000313" key="6">
    <source>
        <dbReference type="Proteomes" id="UP000053750"/>
    </source>
</evidence>
<sequence>MILEHTLHELGVNPAPAPAELTVIFCGEGKPVGGHRNGPGVHDYYLVHTVLSGSGLYEVNGKRYKCKAGDTFFIFPGEPFFYEADDRDPWSYVWVAFIGSGAASHLSGIGVTASAPVIHGGGRKIPALYRRLRSRLLQADNASQITSLESAGYLRLLLAEFAIANRHMLPAAAAFSSDIERRIALAVHLLSTHYAQSVSIERLSQTCGYHRTHFSAMFKQSTGYSPKQYLLKVRMERAEALLATALPIEQVASSVGYGDPLYFSKQFHKWSSRSPSAFRKSLRSG</sequence>
<gene>
    <name evidence="5" type="ORF">BG53_12890</name>
</gene>
<evidence type="ECO:0000256" key="3">
    <source>
        <dbReference type="ARBA" id="ARBA00023163"/>
    </source>
</evidence>
<evidence type="ECO:0000259" key="4">
    <source>
        <dbReference type="PROSITE" id="PS01124"/>
    </source>
</evidence>
<keyword evidence="6" id="KW-1185">Reference proteome</keyword>
<dbReference type="GO" id="GO:0003700">
    <property type="term" value="F:DNA-binding transcription factor activity"/>
    <property type="evidence" value="ECO:0007669"/>
    <property type="project" value="InterPro"/>
</dbReference>
<dbReference type="PANTHER" id="PTHR46796">
    <property type="entry name" value="HTH-TYPE TRANSCRIPTIONAL ACTIVATOR RHAS-RELATED"/>
    <property type="match status" value="1"/>
</dbReference>
<evidence type="ECO:0000256" key="1">
    <source>
        <dbReference type="ARBA" id="ARBA00023015"/>
    </source>
</evidence>
<accession>A0A9W5W845</accession>
<evidence type="ECO:0000256" key="2">
    <source>
        <dbReference type="ARBA" id="ARBA00023125"/>
    </source>
</evidence>
<organism evidence="5 6">
    <name type="scientific">Paenibacillus darwinianus</name>
    <dbReference type="NCBI Taxonomy" id="1380763"/>
    <lineage>
        <taxon>Bacteria</taxon>
        <taxon>Bacillati</taxon>
        <taxon>Bacillota</taxon>
        <taxon>Bacilli</taxon>
        <taxon>Bacillales</taxon>
        <taxon>Paenibacillaceae</taxon>
        <taxon>Paenibacillus</taxon>
    </lineage>
</organism>
<dbReference type="InterPro" id="IPR003313">
    <property type="entry name" value="AraC-bd"/>
</dbReference>
<dbReference type="InterPro" id="IPR018060">
    <property type="entry name" value="HTH_AraC"/>
</dbReference>
<keyword evidence="1" id="KW-0805">Transcription regulation</keyword>
<dbReference type="RefSeq" id="WP_036580757.1">
    <property type="nucleotide sequence ID" value="NZ_KK082182.1"/>
</dbReference>
<dbReference type="SUPFAM" id="SSF46689">
    <property type="entry name" value="Homeodomain-like"/>
    <property type="match status" value="2"/>
</dbReference>
<keyword evidence="3" id="KW-0804">Transcription</keyword>
<name>A0A9W5W845_9BACL</name>
<dbReference type="EMBL" id="JFHU01000051">
    <property type="protein sequence ID" value="EXX90812.1"/>
    <property type="molecule type" value="Genomic_DNA"/>
</dbReference>
<dbReference type="AlphaFoldDB" id="A0A9W5W845"/>
<dbReference type="Gene3D" id="2.60.120.280">
    <property type="entry name" value="Regulatory protein AraC"/>
    <property type="match status" value="1"/>
</dbReference>
<dbReference type="GO" id="GO:0043565">
    <property type="term" value="F:sequence-specific DNA binding"/>
    <property type="evidence" value="ECO:0007669"/>
    <property type="project" value="InterPro"/>
</dbReference>
<reference evidence="5 6" key="1">
    <citation type="submission" date="2014-02" db="EMBL/GenBank/DDBJ databases">
        <title>Genome sequence of Paenibacillus darwinianus reveals adaptive mechanisms for survival in Antarctic soils.</title>
        <authorList>
            <person name="Dsouza M."/>
            <person name="Taylor M.W."/>
            <person name="Turner S.J."/>
            <person name="Aislabie J."/>
        </authorList>
    </citation>
    <scope>NUCLEOTIDE SEQUENCE [LARGE SCALE GENOMIC DNA]</scope>
    <source>
        <strain evidence="5 6">CE1</strain>
    </source>
</reference>
<dbReference type="CDD" id="cd06986">
    <property type="entry name" value="cupin_MmsR-like_N"/>
    <property type="match status" value="1"/>
</dbReference>
<dbReference type="InterPro" id="IPR037923">
    <property type="entry name" value="HTH-like"/>
</dbReference>
<proteinExistence type="predicted"/>
<dbReference type="Pfam" id="PF12833">
    <property type="entry name" value="HTH_18"/>
    <property type="match status" value="1"/>
</dbReference>
<dbReference type="InterPro" id="IPR050204">
    <property type="entry name" value="AraC_XylS_family_regulators"/>
</dbReference>
<comment type="caution">
    <text evidence="5">The sequence shown here is derived from an EMBL/GenBank/DDBJ whole genome shotgun (WGS) entry which is preliminary data.</text>
</comment>
<dbReference type="SUPFAM" id="SSF51215">
    <property type="entry name" value="Regulatory protein AraC"/>
    <property type="match status" value="1"/>
</dbReference>
<evidence type="ECO:0000313" key="5">
    <source>
        <dbReference type="EMBL" id="EXX90812.1"/>
    </source>
</evidence>
<dbReference type="Proteomes" id="UP000053750">
    <property type="component" value="Unassembled WGS sequence"/>
</dbReference>
<dbReference type="PROSITE" id="PS01124">
    <property type="entry name" value="HTH_ARAC_FAMILY_2"/>
    <property type="match status" value="1"/>
</dbReference>
<dbReference type="Pfam" id="PF02311">
    <property type="entry name" value="AraC_binding"/>
    <property type="match status" value="1"/>
</dbReference>
<feature type="domain" description="HTH araC/xylS-type" evidence="4">
    <location>
        <begin position="184"/>
        <end position="281"/>
    </location>
</feature>
<dbReference type="SMART" id="SM00342">
    <property type="entry name" value="HTH_ARAC"/>
    <property type="match status" value="1"/>
</dbReference>
<dbReference type="PANTHER" id="PTHR46796:SF7">
    <property type="entry name" value="ARAC FAMILY TRANSCRIPTIONAL REGULATOR"/>
    <property type="match status" value="1"/>
</dbReference>
<dbReference type="Gene3D" id="1.10.10.60">
    <property type="entry name" value="Homeodomain-like"/>
    <property type="match status" value="2"/>
</dbReference>